<accession>A0A7S4M562</accession>
<evidence type="ECO:0000256" key="3">
    <source>
        <dbReference type="ARBA" id="ARBA00038874"/>
    </source>
</evidence>
<dbReference type="PANTHER" id="PTHR22603:SF66">
    <property type="entry name" value="ETHANOLAMINE KINASE"/>
    <property type="match status" value="1"/>
</dbReference>
<dbReference type="InterPro" id="IPR011009">
    <property type="entry name" value="Kinase-like_dom_sf"/>
</dbReference>
<dbReference type="Gene3D" id="3.90.1200.10">
    <property type="match status" value="1"/>
</dbReference>
<dbReference type="EC" id="2.7.1.82" evidence="3"/>
<dbReference type="AlphaFoldDB" id="A0A7S4M562"/>
<dbReference type="GO" id="GO:0005737">
    <property type="term" value="C:cytoplasm"/>
    <property type="evidence" value="ECO:0007669"/>
    <property type="project" value="TreeGrafter"/>
</dbReference>
<dbReference type="GO" id="GO:0006646">
    <property type="term" value="P:phosphatidylethanolamine biosynthetic process"/>
    <property type="evidence" value="ECO:0007669"/>
    <property type="project" value="TreeGrafter"/>
</dbReference>
<dbReference type="Gene3D" id="3.30.200.20">
    <property type="entry name" value="Phosphorylase Kinase, domain 1"/>
    <property type="match status" value="1"/>
</dbReference>
<reference evidence="4" key="1">
    <citation type="submission" date="2021-01" db="EMBL/GenBank/DDBJ databases">
        <authorList>
            <person name="Corre E."/>
            <person name="Pelletier E."/>
            <person name="Niang G."/>
            <person name="Scheremetjew M."/>
            <person name="Finn R."/>
            <person name="Kale V."/>
            <person name="Holt S."/>
            <person name="Cochrane G."/>
            <person name="Meng A."/>
            <person name="Brown T."/>
            <person name="Cohen L."/>
        </authorList>
    </citation>
    <scope>NUCLEOTIDE SEQUENCE</scope>
    <source>
        <strain evidence="4">DIVA3 518/3/11/1/6</strain>
    </source>
</reference>
<dbReference type="GO" id="GO:0004305">
    <property type="term" value="F:ethanolamine kinase activity"/>
    <property type="evidence" value="ECO:0007669"/>
    <property type="project" value="UniProtKB-EC"/>
</dbReference>
<organism evidence="4">
    <name type="scientific">Vannella robusta</name>
    <dbReference type="NCBI Taxonomy" id="1487602"/>
    <lineage>
        <taxon>Eukaryota</taxon>
        <taxon>Amoebozoa</taxon>
        <taxon>Discosea</taxon>
        <taxon>Flabellinia</taxon>
        <taxon>Vannellidae</taxon>
        <taxon>Vannella</taxon>
    </lineage>
</organism>
<comment type="pathway">
    <text evidence="1">Phospholipid metabolism; phosphatidylethanolamine biosynthesis; phosphatidylethanolamine from ethanolamine: step 1/3.</text>
</comment>
<comment type="similarity">
    <text evidence="2">Belongs to the choline/ethanolamine kinase family.</text>
</comment>
<protein>
    <recommendedName>
        <fullName evidence="3">ethanolamine kinase</fullName>
        <ecNumber evidence="3">2.7.1.82</ecNumber>
    </recommendedName>
</protein>
<sequence>MSALSRVPSYAFRVPVSGDIGERKNVVRDLVATMNSHLGWDEEETKSKIKVTPYELGLTNQLYKCELEQDVEAFEKRNMEVMVRVFGKGSDEMLDREAELNIMTQVEEEYVKCKFENGIVVTFFAGECLRPLNLLEPDKRSKIAAKMALLHKVILVDTDGEPLTKNWFFRVHKWISIIEEHLPQFTTEVHGKTVNCATLRSSLEDLQTKISLKNYDVVCCHGDINAENCIFNKAENTITFIDFEYCCNFFRGFDIGNHFCEYAGVERNLDFDKYFPSLDQRTEFVRQYCESFYGSACSEDKIMALLLEADDGALLSHFFWGVWGLVQSTCSSLEFDFTDYARKRLFRFYSSI</sequence>
<name>A0A7S4M562_9EUKA</name>
<evidence type="ECO:0000256" key="2">
    <source>
        <dbReference type="ARBA" id="ARBA00038211"/>
    </source>
</evidence>
<proteinExistence type="inferred from homology"/>
<gene>
    <name evidence="4" type="ORF">VSP0166_LOCUS1159</name>
</gene>
<dbReference type="Pfam" id="PF01633">
    <property type="entry name" value="Choline_kinase"/>
    <property type="match status" value="1"/>
</dbReference>
<evidence type="ECO:0000313" key="4">
    <source>
        <dbReference type="EMBL" id="CAE2200952.1"/>
    </source>
</evidence>
<evidence type="ECO:0000256" key="1">
    <source>
        <dbReference type="ARBA" id="ARBA00037883"/>
    </source>
</evidence>
<dbReference type="SUPFAM" id="SSF56112">
    <property type="entry name" value="Protein kinase-like (PK-like)"/>
    <property type="match status" value="1"/>
</dbReference>
<dbReference type="EMBL" id="HBKP01001629">
    <property type="protein sequence ID" value="CAE2200952.1"/>
    <property type="molecule type" value="Transcribed_RNA"/>
</dbReference>
<dbReference type="PANTHER" id="PTHR22603">
    <property type="entry name" value="CHOLINE/ETHANOALAMINE KINASE"/>
    <property type="match status" value="1"/>
</dbReference>